<accession>A0A3G8Y8B1</accession>
<proteinExistence type="predicted"/>
<reference evidence="2 3" key="1">
    <citation type="submission" date="2018-11" db="EMBL/GenBank/DDBJ databases">
        <title>Deinococcus shelandsis sp. nov., isolated from South Shetland Islands soil of Antarctica.</title>
        <authorList>
            <person name="Tian J."/>
        </authorList>
    </citation>
    <scope>NUCLEOTIDE SEQUENCE [LARGE SCALE GENOMIC DNA]</scope>
    <source>
        <strain evidence="2 3">S14-83T</strain>
    </source>
</reference>
<dbReference type="Gene3D" id="2.10.260.10">
    <property type="match status" value="1"/>
</dbReference>
<dbReference type="SUPFAM" id="SSF89447">
    <property type="entry name" value="AbrB/MazE/MraZ-like"/>
    <property type="match status" value="1"/>
</dbReference>
<evidence type="ECO:0000313" key="3">
    <source>
        <dbReference type="Proteomes" id="UP000276417"/>
    </source>
</evidence>
<dbReference type="InterPro" id="IPR037914">
    <property type="entry name" value="SpoVT-AbrB_sf"/>
</dbReference>
<dbReference type="GO" id="GO:0003677">
    <property type="term" value="F:DNA binding"/>
    <property type="evidence" value="ECO:0007669"/>
    <property type="project" value="UniProtKB-KW"/>
</dbReference>
<dbReference type="RefSeq" id="WP_124867322.1">
    <property type="nucleotide sequence ID" value="NZ_CP034183.1"/>
</dbReference>
<organism evidence="2 3">
    <name type="scientific">Deinococcus psychrotolerans</name>
    <dbReference type="NCBI Taxonomy" id="2489213"/>
    <lineage>
        <taxon>Bacteria</taxon>
        <taxon>Thermotogati</taxon>
        <taxon>Deinococcota</taxon>
        <taxon>Deinococci</taxon>
        <taxon>Deinococcales</taxon>
        <taxon>Deinococcaceae</taxon>
        <taxon>Deinococcus</taxon>
    </lineage>
</organism>
<name>A0A3G8Y8B1_9DEIO</name>
<keyword evidence="2" id="KW-0238">DNA-binding</keyword>
<dbReference type="SMART" id="SM00966">
    <property type="entry name" value="SpoVT_AbrB"/>
    <property type="match status" value="1"/>
</dbReference>
<dbReference type="Proteomes" id="UP000276417">
    <property type="component" value="Chromosome 1"/>
</dbReference>
<sequence length="84" mass="9247">MSRTTITSKGQITVPHEIRAALKLVQGDQLQIEVVANGFEARLVRRPTAASLQGILKSEVPYQSQEAERQAVAEALAEKFSKQK</sequence>
<gene>
    <name evidence="2" type="ORF">EHF33_01585</name>
</gene>
<evidence type="ECO:0000259" key="1">
    <source>
        <dbReference type="SMART" id="SM00966"/>
    </source>
</evidence>
<feature type="domain" description="SpoVT-AbrB" evidence="1">
    <location>
        <begin position="4"/>
        <end position="49"/>
    </location>
</feature>
<dbReference type="InterPro" id="IPR007159">
    <property type="entry name" value="SpoVT-AbrB_dom"/>
</dbReference>
<keyword evidence="3" id="KW-1185">Reference proteome</keyword>
<dbReference type="NCBIfam" id="TIGR01439">
    <property type="entry name" value="lp_hng_hel_AbrB"/>
    <property type="match status" value="1"/>
</dbReference>
<dbReference type="KEGG" id="dph:EHF33_01585"/>
<dbReference type="EMBL" id="CP034183">
    <property type="protein sequence ID" value="AZI41608.1"/>
    <property type="molecule type" value="Genomic_DNA"/>
</dbReference>
<dbReference type="Pfam" id="PF04014">
    <property type="entry name" value="MazE_antitoxin"/>
    <property type="match status" value="1"/>
</dbReference>
<dbReference type="OrthoDB" id="9811597at2"/>
<protein>
    <submittedName>
        <fullName evidence="2">AbrB/MazE/SpoVT family DNA-binding domain-containing protein</fullName>
    </submittedName>
</protein>
<evidence type="ECO:0000313" key="2">
    <source>
        <dbReference type="EMBL" id="AZI41608.1"/>
    </source>
</evidence>
<dbReference type="AlphaFoldDB" id="A0A3G8Y8B1"/>